<dbReference type="RefSeq" id="WP_275811415.1">
    <property type="nucleotide sequence ID" value="NZ_BAAANM010000018.1"/>
</dbReference>
<evidence type="ECO:0000313" key="2">
    <source>
        <dbReference type="EMBL" id="MDF2255957.1"/>
    </source>
</evidence>
<dbReference type="PANTHER" id="PTHR48079">
    <property type="entry name" value="PROTEIN YEEZ"/>
    <property type="match status" value="1"/>
</dbReference>
<dbReference type="EMBL" id="JARHTQ010000005">
    <property type="protein sequence ID" value="MDF2255957.1"/>
    <property type="molecule type" value="Genomic_DNA"/>
</dbReference>
<dbReference type="PANTHER" id="PTHR48079:SF6">
    <property type="entry name" value="NAD(P)-BINDING DOMAIN-CONTAINING PROTEIN-RELATED"/>
    <property type="match status" value="1"/>
</dbReference>
<keyword evidence="3" id="KW-1185">Reference proteome</keyword>
<dbReference type="Proteomes" id="UP001220022">
    <property type="component" value="Unassembled WGS sequence"/>
</dbReference>
<dbReference type="InterPro" id="IPR036291">
    <property type="entry name" value="NAD(P)-bd_dom_sf"/>
</dbReference>
<feature type="domain" description="NAD-dependent epimerase/dehydratase" evidence="1">
    <location>
        <begin position="3"/>
        <end position="77"/>
    </location>
</feature>
<dbReference type="Gene3D" id="3.40.50.720">
    <property type="entry name" value="NAD(P)-binding Rossmann-like Domain"/>
    <property type="match status" value="2"/>
</dbReference>
<dbReference type="InterPro" id="IPR051783">
    <property type="entry name" value="NAD(P)-dependent_oxidoreduct"/>
</dbReference>
<comment type="caution">
    <text evidence="2">The sequence shown here is derived from an EMBL/GenBank/DDBJ whole genome shotgun (WGS) entry which is preliminary data.</text>
</comment>
<accession>A0ABT5YWI5</accession>
<evidence type="ECO:0000259" key="1">
    <source>
        <dbReference type="Pfam" id="PF01370"/>
    </source>
</evidence>
<name>A0ABT5YWI5_9ACTN</name>
<dbReference type="InterPro" id="IPR001509">
    <property type="entry name" value="Epimerase_deHydtase"/>
</dbReference>
<reference evidence="2 3" key="1">
    <citation type="submission" date="2023-03" db="EMBL/GenBank/DDBJ databases">
        <title>Draft genome sequence of type strain Streptomyces ferralitis JCM 14344.</title>
        <authorList>
            <person name="Klaysubun C."/>
            <person name="Duangmal K."/>
        </authorList>
    </citation>
    <scope>NUCLEOTIDE SEQUENCE [LARGE SCALE GENOMIC DNA]</scope>
    <source>
        <strain evidence="2 3">JCM 14344</strain>
    </source>
</reference>
<dbReference type="SUPFAM" id="SSF51735">
    <property type="entry name" value="NAD(P)-binding Rossmann-fold domains"/>
    <property type="match status" value="1"/>
</dbReference>
<gene>
    <name evidence="2" type="ORF">P2L57_09540</name>
</gene>
<sequence length="294" mass="30738">MRVFVTGASGHIASAVVPELIQAGHQVVGLARSGASAATVQALGAEVHRGDVDDLDRLREAAADADAVIHLAFNHDAIAAGKFADAVATDLAVVQTLGGALAGTGKALFGIGLTHTGDTKRDAAIDANPRSAVARAIAAFSERGVRTVLVAIPPVTHSTRDESGFIPRLIKIARDTGVSGYVGDGANRWPAGHVLDIGRLYRLALEKAPAGSQLYAATEEGITVREIAEAIGRRLDVPAVSIPAEQAADHFRAFPFITLDITMPNADTRQLLGWEPVHLGLIADLEDGHYFTTD</sequence>
<dbReference type="Pfam" id="PF01370">
    <property type="entry name" value="Epimerase"/>
    <property type="match status" value="1"/>
</dbReference>
<proteinExistence type="predicted"/>
<dbReference type="CDD" id="cd05262">
    <property type="entry name" value="SDR_a7"/>
    <property type="match status" value="1"/>
</dbReference>
<protein>
    <submittedName>
        <fullName evidence="2">SDR family oxidoreductase</fullName>
    </submittedName>
</protein>
<organism evidence="2 3">
    <name type="scientific">Streptantibioticus ferralitis</name>
    <dbReference type="NCBI Taxonomy" id="236510"/>
    <lineage>
        <taxon>Bacteria</taxon>
        <taxon>Bacillati</taxon>
        <taxon>Actinomycetota</taxon>
        <taxon>Actinomycetes</taxon>
        <taxon>Kitasatosporales</taxon>
        <taxon>Streptomycetaceae</taxon>
        <taxon>Streptantibioticus</taxon>
    </lineage>
</organism>
<evidence type="ECO:0000313" key="3">
    <source>
        <dbReference type="Proteomes" id="UP001220022"/>
    </source>
</evidence>